<dbReference type="Proteomes" id="UP000054321">
    <property type="component" value="Unassembled WGS sequence"/>
</dbReference>
<dbReference type="SUPFAM" id="SSF82171">
    <property type="entry name" value="DPP6 N-terminal domain-like"/>
    <property type="match status" value="1"/>
</dbReference>
<dbReference type="Pfam" id="PF00326">
    <property type="entry name" value="Peptidase_S9"/>
    <property type="match status" value="1"/>
</dbReference>
<gene>
    <name evidence="4" type="ORF">OIDMADRAFT_196045</name>
</gene>
<dbReference type="PANTHER" id="PTHR43056">
    <property type="entry name" value="PEPTIDASE S9 PROLYL OLIGOPEPTIDASE"/>
    <property type="match status" value="1"/>
</dbReference>
<sequence length="624" mass="67980">MFNEVHVDPNTESIYLVEGRPAEGGRCAIVKFEGGTGEGVDVLPSQYSARSLVHEYGGGACAMGCDGGLIFTDSNTRGVFRMKSPDNIQSIVGVDAQSRFADFDVHPKDPRWVLAVLEVHGPNSVDNKVAIIDATAGTSSVLCEGADFYQHPKFSHDGKWICWVQWKHPDMPWTGNELYVAEWEDGKIGQPKFVAGHAEKESISQPKWHSYGGLLFGSDRTGFQQLYLYDPISSEVKKVNVKGYEDAELGGPDMFFLGSSTYTELNPGTLLVTYTRNATNGVLLVGILSGHPVNLPMNIVEVQYASVRRISDSKFAIVGSRTIAPAALYTLDAKTKAHAVLRSTTSISLPQTIFSESRGISFPRTYGQDKTGLAHAIFIPPHNPDFAPVPGTKPPLIVYSHGGPTANASPGLSLASQYWTSRGYAYVSVNYAGSEGYGRAYMESLNSFWGIKDVDDCASCVAYLAEQGVIDGSRVGITGQSSGGYTVLQALCTYPDLFAAGSSLYGISNLILLAAGTHKFESHYLYPLMFTKGTTPAEQEKILHDRSPCNHAERIKSPLLLLQGVNDKVVPLDQALAMAKVLKEEGKDVKLVTFEGEGHGFRKEENVKRATEEVEQLWKRTLVR</sequence>
<dbReference type="GO" id="GO:0006508">
    <property type="term" value="P:proteolysis"/>
    <property type="evidence" value="ECO:0007669"/>
    <property type="project" value="UniProtKB-KW"/>
</dbReference>
<dbReference type="AlphaFoldDB" id="A0A0C3HES4"/>
<dbReference type="InParanoid" id="A0A0C3HES4"/>
<reference evidence="5" key="2">
    <citation type="submission" date="2015-01" db="EMBL/GenBank/DDBJ databases">
        <title>Evolutionary Origins and Diversification of the Mycorrhizal Mutualists.</title>
        <authorList>
            <consortium name="DOE Joint Genome Institute"/>
            <consortium name="Mycorrhizal Genomics Consortium"/>
            <person name="Kohler A."/>
            <person name="Kuo A."/>
            <person name="Nagy L.G."/>
            <person name="Floudas D."/>
            <person name="Copeland A."/>
            <person name="Barry K.W."/>
            <person name="Cichocki N."/>
            <person name="Veneault-Fourrey C."/>
            <person name="LaButti K."/>
            <person name="Lindquist E.A."/>
            <person name="Lipzen A."/>
            <person name="Lundell T."/>
            <person name="Morin E."/>
            <person name="Murat C."/>
            <person name="Riley R."/>
            <person name="Ohm R."/>
            <person name="Sun H."/>
            <person name="Tunlid A."/>
            <person name="Henrissat B."/>
            <person name="Grigoriev I.V."/>
            <person name="Hibbett D.S."/>
            <person name="Martin F."/>
        </authorList>
    </citation>
    <scope>NUCLEOTIDE SEQUENCE [LARGE SCALE GENOMIC DNA]</scope>
    <source>
        <strain evidence="5">Zn</strain>
    </source>
</reference>
<dbReference type="HOGENOM" id="CLU_012236_1_0_1"/>
<evidence type="ECO:0000313" key="4">
    <source>
        <dbReference type="EMBL" id="KIN01650.1"/>
    </source>
</evidence>
<protein>
    <recommendedName>
        <fullName evidence="2">Prolyl endopeptidase</fullName>
        <ecNumber evidence="2">3.4.21.-</ecNumber>
    </recommendedName>
</protein>
<dbReference type="EMBL" id="KN832875">
    <property type="protein sequence ID" value="KIN01650.1"/>
    <property type="molecule type" value="Genomic_DNA"/>
</dbReference>
<accession>A0A0C3HES4</accession>
<dbReference type="InterPro" id="IPR001375">
    <property type="entry name" value="Peptidase_S9_cat"/>
</dbReference>
<dbReference type="OrthoDB" id="43744at2759"/>
<evidence type="ECO:0000256" key="1">
    <source>
        <dbReference type="ARBA" id="ARBA00005228"/>
    </source>
</evidence>
<proteinExistence type="inferred from homology"/>
<dbReference type="Gene3D" id="2.120.10.30">
    <property type="entry name" value="TolB, C-terminal domain"/>
    <property type="match status" value="1"/>
</dbReference>
<dbReference type="Gene3D" id="3.40.50.1820">
    <property type="entry name" value="alpha/beta hydrolase"/>
    <property type="match status" value="1"/>
</dbReference>
<comment type="similarity">
    <text evidence="1 2">Belongs to the peptidase S9A family.</text>
</comment>
<keyword evidence="5" id="KW-1185">Reference proteome</keyword>
<dbReference type="InterPro" id="IPR002470">
    <property type="entry name" value="Peptidase_S9A"/>
</dbReference>
<name>A0A0C3HES4_OIDMZ</name>
<dbReference type="EC" id="3.4.21.-" evidence="2"/>
<evidence type="ECO:0000313" key="5">
    <source>
        <dbReference type="Proteomes" id="UP000054321"/>
    </source>
</evidence>
<organism evidence="4 5">
    <name type="scientific">Oidiodendron maius (strain Zn)</name>
    <dbReference type="NCBI Taxonomy" id="913774"/>
    <lineage>
        <taxon>Eukaryota</taxon>
        <taxon>Fungi</taxon>
        <taxon>Dikarya</taxon>
        <taxon>Ascomycota</taxon>
        <taxon>Pezizomycotina</taxon>
        <taxon>Leotiomycetes</taxon>
        <taxon>Leotiomycetes incertae sedis</taxon>
        <taxon>Myxotrichaceae</taxon>
        <taxon>Oidiodendron</taxon>
    </lineage>
</organism>
<dbReference type="GO" id="GO:0004252">
    <property type="term" value="F:serine-type endopeptidase activity"/>
    <property type="evidence" value="ECO:0007669"/>
    <property type="project" value="UniProtKB-UniRule"/>
</dbReference>
<keyword evidence="2" id="KW-0720">Serine protease</keyword>
<feature type="domain" description="Peptidase S9 prolyl oligopeptidase catalytic" evidence="3">
    <location>
        <begin position="413"/>
        <end position="620"/>
    </location>
</feature>
<reference evidence="4 5" key="1">
    <citation type="submission" date="2014-04" db="EMBL/GenBank/DDBJ databases">
        <authorList>
            <consortium name="DOE Joint Genome Institute"/>
            <person name="Kuo A."/>
            <person name="Martino E."/>
            <person name="Perotto S."/>
            <person name="Kohler A."/>
            <person name="Nagy L.G."/>
            <person name="Floudas D."/>
            <person name="Copeland A."/>
            <person name="Barry K.W."/>
            <person name="Cichocki N."/>
            <person name="Veneault-Fourrey C."/>
            <person name="LaButti K."/>
            <person name="Lindquist E.A."/>
            <person name="Lipzen A."/>
            <person name="Lundell T."/>
            <person name="Morin E."/>
            <person name="Murat C."/>
            <person name="Sun H."/>
            <person name="Tunlid A."/>
            <person name="Henrissat B."/>
            <person name="Grigoriev I.V."/>
            <person name="Hibbett D.S."/>
            <person name="Martin F."/>
            <person name="Nordberg H.P."/>
            <person name="Cantor M.N."/>
            <person name="Hua S.X."/>
        </authorList>
    </citation>
    <scope>NUCLEOTIDE SEQUENCE [LARGE SCALE GENOMIC DNA]</scope>
    <source>
        <strain evidence="4 5">Zn</strain>
    </source>
</reference>
<dbReference type="InterPro" id="IPR050585">
    <property type="entry name" value="Xaa-Pro_dipeptidyl-ppase/CocE"/>
</dbReference>
<dbReference type="InterPro" id="IPR029058">
    <property type="entry name" value="AB_hydrolase_fold"/>
</dbReference>
<dbReference type="STRING" id="913774.A0A0C3HES4"/>
<keyword evidence="2" id="KW-0378">Hydrolase</keyword>
<evidence type="ECO:0000256" key="2">
    <source>
        <dbReference type="RuleBase" id="RU368024"/>
    </source>
</evidence>
<dbReference type="PANTHER" id="PTHR43056:SF5">
    <property type="entry name" value="PEPTIDASE S9 PROLYL OLIGOPEPTIDASE CATALYTIC DOMAIN-CONTAINING PROTEIN"/>
    <property type="match status" value="1"/>
</dbReference>
<evidence type="ECO:0000259" key="3">
    <source>
        <dbReference type="Pfam" id="PF00326"/>
    </source>
</evidence>
<dbReference type="SUPFAM" id="SSF53474">
    <property type="entry name" value="alpha/beta-Hydrolases"/>
    <property type="match status" value="1"/>
</dbReference>
<dbReference type="InterPro" id="IPR011042">
    <property type="entry name" value="6-blade_b-propeller_TolB-like"/>
</dbReference>
<dbReference type="PRINTS" id="PR00862">
    <property type="entry name" value="PROLIGOPTASE"/>
</dbReference>
<keyword evidence="2" id="KW-0645">Protease</keyword>